<feature type="compositionally biased region" description="Polar residues" evidence="1">
    <location>
        <begin position="558"/>
        <end position="585"/>
    </location>
</feature>
<feature type="region of interest" description="Disordered" evidence="1">
    <location>
        <begin position="395"/>
        <end position="418"/>
    </location>
</feature>
<feature type="compositionally biased region" description="Basic residues" evidence="1">
    <location>
        <begin position="404"/>
        <end position="418"/>
    </location>
</feature>
<accession>A0ABQ7QJT8</accession>
<protein>
    <recommendedName>
        <fullName evidence="4">Protein kinase domain-containing protein</fullName>
    </recommendedName>
</protein>
<name>A0ABQ7QJT8_PLUXY</name>
<evidence type="ECO:0000313" key="2">
    <source>
        <dbReference type="EMBL" id="KAG7305089.1"/>
    </source>
</evidence>
<keyword evidence="3" id="KW-1185">Reference proteome</keyword>
<proteinExistence type="predicted"/>
<reference evidence="2 3" key="1">
    <citation type="submission" date="2021-06" db="EMBL/GenBank/DDBJ databases">
        <title>A haploid diamondback moth (Plutella xylostella L.) genome assembly resolves 31 chromosomes and identifies a diamide resistance mutation.</title>
        <authorList>
            <person name="Ward C.M."/>
            <person name="Perry K.D."/>
            <person name="Baker G."/>
            <person name="Powis K."/>
            <person name="Heckel D.G."/>
            <person name="Baxter S.W."/>
        </authorList>
    </citation>
    <scope>NUCLEOTIDE SEQUENCE [LARGE SCALE GENOMIC DNA]</scope>
    <source>
        <strain evidence="2 3">LV</strain>
        <tissue evidence="2">Single pupa</tissue>
    </source>
</reference>
<feature type="region of interest" description="Disordered" evidence="1">
    <location>
        <begin position="558"/>
        <end position="606"/>
    </location>
</feature>
<comment type="caution">
    <text evidence="2">The sequence shown here is derived from an EMBL/GenBank/DDBJ whole genome shotgun (WGS) entry which is preliminary data.</text>
</comment>
<evidence type="ECO:0000256" key="1">
    <source>
        <dbReference type="SAM" id="MobiDB-lite"/>
    </source>
</evidence>
<dbReference type="Proteomes" id="UP000823941">
    <property type="component" value="Chromosome 14"/>
</dbReference>
<evidence type="ECO:0008006" key="4">
    <source>
        <dbReference type="Google" id="ProtNLM"/>
    </source>
</evidence>
<sequence>MTDKLKDYQVLDVLCGGTFYKVRHKVTNEIFAWRAYDCSSYSDEQVKSVARDVETLSKLYVDGLLRPRATIEHAPSRTLYVVLEHCGWRRAGGLAAGGRRPAEGFLWHLLHELARLCRELQAAPLQALRASFSAERIYVDESGELRVDCVELPRGAAPDPLRQIGAVLRGLSAPAELYSEDLRDVLAFLTDEKNKNMRPDVVLYHPTVLANLETLAGPKNLSDILIPIETLKSSDINKCDSQKAVEQSRAVEPAPRYSIDVLDSPIYCNITPKKAIRASNDDAISVQASMSPTIAALALELPGFVPRSRQPISQALETYNNPQRVSEKTLSQQWMSRLISLRQREESLNKRERELIAKEIVSSPAAKVVPLEESLDEARCDSNGITLPPMMNQMKSERRNSWASRRRRARSSSVRRGRNRKSLNFEDLDSSLSADQGDSIVVTATKFTADNLPRRAIFPEVCTKKVHFTAANPFVESDESVTLTFYELENVDGDGYQVPRNEEKSLGDITKFKYLDLEKVTTEKRAAMQQWSHSSPSKQAKITKQIFADITNTNFKRTPSKSSLMSKASNTSNGTQLSSASSKSGWSVECGGGAGGTRGAVSDRTRASVRQSLALLTPAPDVKKPKSRMSLLPFKTPFKFLSSK</sequence>
<dbReference type="EMBL" id="JAHIBW010000014">
    <property type="protein sequence ID" value="KAG7305089.1"/>
    <property type="molecule type" value="Genomic_DNA"/>
</dbReference>
<dbReference type="SUPFAM" id="SSF56112">
    <property type="entry name" value="Protein kinase-like (PK-like)"/>
    <property type="match status" value="1"/>
</dbReference>
<dbReference type="InterPro" id="IPR011009">
    <property type="entry name" value="Kinase-like_dom_sf"/>
</dbReference>
<organism evidence="2 3">
    <name type="scientific">Plutella xylostella</name>
    <name type="common">Diamondback moth</name>
    <name type="synonym">Plutella maculipennis</name>
    <dbReference type="NCBI Taxonomy" id="51655"/>
    <lineage>
        <taxon>Eukaryota</taxon>
        <taxon>Metazoa</taxon>
        <taxon>Ecdysozoa</taxon>
        <taxon>Arthropoda</taxon>
        <taxon>Hexapoda</taxon>
        <taxon>Insecta</taxon>
        <taxon>Pterygota</taxon>
        <taxon>Neoptera</taxon>
        <taxon>Endopterygota</taxon>
        <taxon>Lepidoptera</taxon>
        <taxon>Glossata</taxon>
        <taxon>Ditrysia</taxon>
        <taxon>Yponomeutoidea</taxon>
        <taxon>Plutellidae</taxon>
        <taxon>Plutella</taxon>
    </lineage>
</organism>
<gene>
    <name evidence="2" type="ORF">JYU34_010549</name>
</gene>
<evidence type="ECO:0000313" key="3">
    <source>
        <dbReference type="Proteomes" id="UP000823941"/>
    </source>
</evidence>